<dbReference type="EMBL" id="JAGKSP010000009">
    <property type="protein sequence ID" value="MBP3965128.1"/>
    <property type="molecule type" value="Genomic_DNA"/>
</dbReference>
<dbReference type="RefSeq" id="WP_210661333.1">
    <property type="nucleotide sequence ID" value="NZ_JAGKSP010000009.1"/>
</dbReference>
<organism evidence="6 7">
    <name type="scientific">Paenibacillus lignilyticus</name>
    <dbReference type="NCBI Taxonomy" id="1172615"/>
    <lineage>
        <taxon>Bacteria</taxon>
        <taxon>Bacillati</taxon>
        <taxon>Bacillota</taxon>
        <taxon>Bacilli</taxon>
        <taxon>Bacillales</taxon>
        <taxon>Paenibacillaceae</taxon>
        <taxon>Paenibacillus</taxon>
    </lineage>
</organism>
<evidence type="ECO:0000259" key="5">
    <source>
        <dbReference type="PROSITE" id="PS51387"/>
    </source>
</evidence>
<keyword evidence="4" id="KW-0812">Transmembrane</keyword>
<dbReference type="PROSITE" id="PS51387">
    <property type="entry name" value="FAD_PCMH"/>
    <property type="match status" value="1"/>
</dbReference>
<dbReference type="InterPro" id="IPR006094">
    <property type="entry name" value="Oxid_FAD_bind_N"/>
</dbReference>
<keyword evidence="4" id="KW-1133">Transmembrane helix</keyword>
<dbReference type="InterPro" id="IPR016169">
    <property type="entry name" value="FAD-bd_PCMH_sub2"/>
</dbReference>
<keyword evidence="4" id="KW-0472">Membrane</keyword>
<evidence type="ECO:0000256" key="2">
    <source>
        <dbReference type="ARBA" id="ARBA00022827"/>
    </source>
</evidence>
<dbReference type="Pfam" id="PF01565">
    <property type="entry name" value="FAD_binding_4"/>
    <property type="match status" value="1"/>
</dbReference>
<dbReference type="Gene3D" id="3.30.465.10">
    <property type="match status" value="1"/>
</dbReference>
<dbReference type="PANTHER" id="PTHR43762:SF1">
    <property type="entry name" value="D-ARABINONO-1,4-LACTONE OXIDASE"/>
    <property type="match status" value="1"/>
</dbReference>
<evidence type="ECO:0000256" key="1">
    <source>
        <dbReference type="ARBA" id="ARBA00022630"/>
    </source>
</evidence>
<comment type="caution">
    <text evidence="6">The sequence shown here is derived from an EMBL/GenBank/DDBJ whole genome shotgun (WGS) entry which is preliminary data.</text>
</comment>
<proteinExistence type="predicted"/>
<dbReference type="SUPFAM" id="SSF55103">
    <property type="entry name" value="FAD-linked oxidases, C-terminal domain"/>
    <property type="match status" value="1"/>
</dbReference>
<keyword evidence="3" id="KW-0560">Oxidoreductase</keyword>
<evidence type="ECO:0000256" key="3">
    <source>
        <dbReference type="ARBA" id="ARBA00023002"/>
    </source>
</evidence>
<feature type="transmembrane region" description="Helical" evidence="4">
    <location>
        <begin position="20"/>
        <end position="41"/>
    </location>
</feature>
<gene>
    <name evidence="6" type="ORF">I8J30_20590</name>
</gene>
<dbReference type="Proteomes" id="UP000673394">
    <property type="component" value="Unassembled WGS sequence"/>
</dbReference>
<evidence type="ECO:0000313" key="7">
    <source>
        <dbReference type="Proteomes" id="UP000673394"/>
    </source>
</evidence>
<accession>A0ABS5CGW5</accession>
<dbReference type="InterPro" id="IPR010031">
    <property type="entry name" value="FAD_lactone_oxidase-like"/>
</dbReference>
<dbReference type="InterPro" id="IPR016164">
    <property type="entry name" value="FAD-linked_Oxase-like_C"/>
</dbReference>
<sequence>MIDIEPSAGPVRKFRSGPVILLAIIIYVSLLAGSVMIRLHAQDSEYASDVSRLMEVRIFRTVHVHETADIKEALAEAKRRGLPISVSGASHSQGGQTFMENAIVLDMKPYHRIIQLDEKRKEITVQSGATWEQIQEALNPFGLSVRIMQSQNLFTVGGTMSVNAHGRDIREGPFAQSVQSFRLMKADGDVVQVSRTEDPELFANVIGGYGLFGVILDVTLDLTEDEVYMQHVVPVHYEAFPELFNKEVLEQPSIAMAIARLSVSPDSFLTDMFVTTYERTDVPLNDNLRELREEKFASTGITKFVFGLSRKSEWGKELVWKLQKKGYLLSDGDLISRNNAMRPAAKFMEYADTQRTDLLQEYFVPLDRFKPFVDGMRTIMREDKLNLLNITVRYVPRNEESTLSYAKHDSFAFVLLFNNKRSAAEVEKLAASTRRLIDLALRHDGTYYLPYQLFADGEQLRAAYPKTDAFFEAKRRVDPGLLFQNELYARYAK</sequence>
<dbReference type="PANTHER" id="PTHR43762">
    <property type="entry name" value="L-GULONOLACTONE OXIDASE"/>
    <property type="match status" value="1"/>
</dbReference>
<keyword evidence="7" id="KW-1185">Reference proteome</keyword>
<dbReference type="InterPro" id="IPR016167">
    <property type="entry name" value="FAD-bd_PCMH_sub1"/>
</dbReference>
<dbReference type="Gene3D" id="3.30.43.10">
    <property type="entry name" value="Uridine Diphospho-n-acetylenolpyruvylglucosamine Reductase, domain 2"/>
    <property type="match status" value="1"/>
</dbReference>
<evidence type="ECO:0000256" key="4">
    <source>
        <dbReference type="SAM" id="Phobius"/>
    </source>
</evidence>
<keyword evidence="2" id="KW-0274">FAD</keyword>
<keyword evidence="1" id="KW-0285">Flavoprotein</keyword>
<evidence type="ECO:0000313" key="6">
    <source>
        <dbReference type="EMBL" id="MBP3965128.1"/>
    </source>
</evidence>
<protein>
    <submittedName>
        <fullName evidence="6">FAD-binding oxidoreductase</fullName>
    </submittedName>
</protein>
<feature type="domain" description="FAD-binding PCMH-type" evidence="5">
    <location>
        <begin position="54"/>
        <end position="225"/>
    </location>
</feature>
<dbReference type="InterPro" id="IPR036318">
    <property type="entry name" value="FAD-bd_PCMH-like_sf"/>
</dbReference>
<dbReference type="InterPro" id="IPR016166">
    <property type="entry name" value="FAD-bd_PCMH"/>
</dbReference>
<name>A0ABS5CGW5_9BACL</name>
<reference evidence="6 7" key="1">
    <citation type="submission" date="2021-04" db="EMBL/GenBank/DDBJ databases">
        <title>Paenibacillus sp. DLE-14 whole genome sequence.</title>
        <authorList>
            <person name="Ham Y.J."/>
        </authorList>
    </citation>
    <scope>NUCLEOTIDE SEQUENCE [LARGE SCALE GENOMIC DNA]</scope>
    <source>
        <strain evidence="6 7">DLE-14</strain>
    </source>
</reference>
<dbReference type="SUPFAM" id="SSF56176">
    <property type="entry name" value="FAD-binding/transporter-associated domain-like"/>
    <property type="match status" value="1"/>
</dbReference>